<comment type="caution">
    <text evidence="1">The sequence shown here is derived from an EMBL/GenBank/DDBJ whole genome shotgun (WGS) entry which is preliminary data.</text>
</comment>
<sequence length="55" mass="5965">MSGRITELLAVALALATLATVVCQAPRLRNCPRTTVAWPRLVVAPGDVEEVLRHE</sequence>
<name>A0A916U1D2_9HYPH</name>
<proteinExistence type="predicted"/>
<keyword evidence="2" id="KW-1185">Reference proteome</keyword>
<evidence type="ECO:0000313" key="2">
    <source>
        <dbReference type="Proteomes" id="UP000637002"/>
    </source>
</evidence>
<dbReference type="RefSeq" id="WP_188608492.1">
    <property type="nucleotide sequence ID" value="NZ_BMGG01000002.1"/>
</dbReference>
<dbReference type="AlphaFoldDB" id="A0A916U1D2"/>
<reference evidence="1" key="2">
    <citation type="submission" date="2020-09" db="EMBL/GenBank/DDBJ databases">
        <authorList>
            <person name="Sun Q."/>
            <person name="Zhou Y."/>
        </authorList>
    </citation>
    <scope>NUCLEOTIDE SEQUENCE</scope>
    <source>
        <strain evidence="1">CGMCC 1.12919</strain>
    </source>
</reference>
<dbReference type="EMBL" id="BMGG01000002">
    <property type="protein sequence ID" value="GGC57011.1"/>
    <property type="molecule type" value="Genomic_DNA"/>
</dbReference>
<dbReference type="Proteomes" id="UP000637002">
    <property type="component" value="Unassembled WGS sequence"/>
</dbReference>
<evidence type="ECO:0000313" key="1">
    <source>
        <dbReference type="EMBL" id="GGC57011.1"/>
    </source>
</evidence>
<organism evidence="1 2">
    <name type="scientific">Chelatococcus reniformis</name>
    <dbReference type="NCBI Taxonomy" id="1494448"/>
    <lineage>
        <taxon>Bacteria</taxon>
        <taxon>Pseudomonadati</taxon>
        <taxon>Pseudomonadota</taxon>
        <taxon>Alphaproteobacteria</taxon>
        <taxon>Hyphomicrobiales</taxon>
        <taxon>Chelatococcaceae</taxon>
        <taxon>Chelatococcus</taxon>
    </lineage>
</organism>
<reference evidence="1" key="1">
    <citation type="journal article" date="2014" name="Int. J. Syst. Evol. Microbiol.">
        <title>Complete genome sequence of Corynebacterium casei LMG S-19264T (=DSM 44701T), isolated from a smear-ripened cheese.</title>
        <authorList>
            <consortium name="US DOE Joint Genome Institute (JGI-PGF)"/>
            <person name="Walter F."/>
            <person name="Albersmeier A."/>
            <person name="Kalinowski J."/>
            <person name="Ruckert C."/>
        </authorList>
    </citation>
    <scope>NUCLEOTIDE SEQUENCE</scope>
    <source>
        <strain evidence="1">CGMCC 1.12919</strain>
    </source>
</reference>
<protein>
    <submittedName>
        <fullName evidence="1">Uncharacterized protein</fullName>
    </submittedName>
</protein>
<gene>
    <name evidence="1" type="ORF">GCM10010994_14900</name>
</gene>
<accession>A0A916U1D2</accession>